<dbReference type="InterPro" id="IPR050857">
    <property type="entry name" value="D-2-hydroxyacid_DH"/>
</dbReference>
<evidence type="ECO:0000256" key="2">
    <source>
        <dbReference type="ARBA" id="ARBA00023002"/>
    </source>
</evidence>
<dbReference type="CDD" id="cd12171">
    <property type="entry name" value="2-Hacid_dh_10"/>
    <property type="match status" value="1"/>
</dbReference>
<dbReference type="PANTHER" id="PTHR42789:SF1">
    <property type="entry name" value="D-ISOMER SPECIFIC 2-HYDROXYACID DEHYDROGENASE FAMILY PROTEIN (AFU_ORTHOLOGUE AFUA_6G10090)"/>
    <property type="match status" value="1"/>
</dbReference>
<dbReference type="EMBL" id="JABACJ020000001">
    <property type="protein sequence ID" value="MBU3874714.1"/>
    <property type="molecule type" value="Genomic_DNA"/>
</dbReference>
<accession>A0ABS6CZG6</accession>
<dbReference type="InterPro" id="IPR006140">
    <property type="entry name" value="D-isomer_DH_NAD-bd"/>
</dbReference>
<proteinExistence type="inferred from homology"/>
<comment type="caution">
    <text evidence="5">The sequence shown here is derived from an EMBL/GenBank/DDBJ whole genome shotgun (WGS) entry which is preliminary data.</text>
</comment>
<sequence>MTKIVFVSEGFITLKDLKERKIPQMFDEFKEYGVEFAYTEDTGAKDTVGGNLREANLRLEKEGPNWVVHSPEFLQSIADADIIIMHYSGASRAFFEAAHQLKLLLVMRSGVENVDMEAAEEHGVTVCASPGRAAEPVADFAVTLMLALMRTLPVNNMGGSGKWKDSVMGTEGMMKNATVGLLGFGAIAQKVAVRLKGFGCHIISYDPWAKKEAAEELEVELVDTIEELFQRSDFLSVHARLTNENHGLINRELLSQMKPTAYLVNTARAGLINEKDLINALENHVIAGAGIDVFSLEPLPEGHPFLTLDNVIATPHVAGNGGDFILRSIESPINEIRHYFKGEPYSFRMNR</sequence>
<organism evidence="5 6">
    <name type="scientific">Faecalicatena faecalis</name>
    <dbReference type="NCBI Taxonomy" id="2726362"/>
    <lineage>
        <taxon>Bacteria</taxon>
        <taxon>Bacillati</taxon>
        <taxon>Bacillota</taxon>
        <taxon>Clostridia</taxon>
        <taxon>Lachnospirales</taxon>
        <taxon>Lachnospiraceae</taxon>
        <taxon>Faecalicatena</taxon>
    </lineage>
</organism>
<evidence type="ECO:0000256" key="1">
    <source>
        <dbReference type="ARBA" id="ARBA00005854"/>
    </source>
</evidence>
<evidence type="ECO:0000313" key="5">
    <source>
        <dbReference type="EMBL" id="MBU3874714.1"/>
    </source>
</evidence>
<keyword evidence="2" id="KW-0560">Oxidoreductase</keyword>
<dbReference type="RefSeq" id="WP_216239141.1">
    <property type="nucleotide sequence ID" value="NZ_JABACJ020000001.1"/>
</dbReference>
<keyword evidence="3" id="KW-0520">NAD</keyword>
<evidence type="ECO:0000259" key="4">
    <source>
        <dbReference type="Pfam" id="PF02826"/>
    </source>
</evidence>
<dbReference type="Proteomes" id="UP000723714">
    <property type="component" value="Unassembled WGS sequence"/>
</dbReference>
<name>A0ABS6CZG6_9FIRM</name>
<comment type="similarity">
    <text evidence="1">Belongs to the D-isomer specific 2-hydroxyacid dehydrogenase family.</text>
</comment>
<protein>
    <submittedName>
        <fullName evidence="5">2-hydroxyacid dehydrogenase</fullName>
    </submittedName>
</protein>
<evidence type="ECO:0000313" key="6">
    <source>
        <dbReference type="Proteomes" id="UP000723714"/>
    </source>
</evidence>
<evidence type="ECO:0000256" key="3">
    <source>
        <dbReference type="ARBA" id="ARBA00023027"/>
    </source>
</evidence>
<reference evidence="5 6" key="1">
    <citation type="submission" date="2021-06" db="EMBL/GenBank/DDBJ databases">
        <title>Faecalicatena sp. nov. isolated from porcine feces.</title>
        <authorList>
            <person name="Oh B.S."/>
            <person name="Lee J.H."/>
        </authorList>
    </citation>
    <scope>NUCLEOTIDE SEQUENCE [LARGE SCALE GENOMIC DNA]</scope>
    <source>
        <strain evidence="5 6">AGMB00832</strain>
    </source>
</reference>
<feature type="domain" description="D-isomer specific 2-hydroxyacid dehydrogenase NAD-binding" evidence="4">
    <location>
        <begin position="143"/>
        <end position="318"/>
    </location>
</feature>
<dbReference type="PANTHER" id="PTHR42789">
    <property type="entry name" value="D-ISOMER SPECIFIC 2-HYDROXYACID DEHYDROGENASE FAMILY PROTEIN (AFU_ORTHOLOGUE AFUA_6G10090)"/>
    <property type="match status" value="1"/>
</dbReference>
<gene>
    <name evidence="5" type="ORF">HGO97_002655</name>
</gene>
<keyword evidence="6" id="KW-1185">Reference proteome</keyword>
<dbReference type="Pfam" id="PF02826">
    <property type="entry name" value="2-Hacid_dh_C"/>
    <property type="match status" value="1"/>
</dbReference>